<sequence>MKLIYIALGSNLNNPYRQITCAIKELQKLPKSKFINSSSCYLSKPMGPKNQPPYLNAVIALKTNLLPEELLTIIHNIEIKHGRLRSHNNRWGPRPLDIDIILYGNEIIKSSKLIIPHYGIKDRDFVLLPLLEISPNIILPTGELLSNQLISIKTHYLKNKKFNL</sequence>
<evidence type="ECO:0000256" key="7">
    <source>
        <dbReference type="ARBA" id="ARBA00022777"/>
    </source>
</evidence>
<evidence type="ECO:0000256" key="11">
    <source>
        <dbReference type="ARBA" id="ARBA00029766"/>
    </source>
</evidence>
<name>A0AAT9G4Q9_9ENTR</name>
<dbReference type="InterPro" id="IPR035907">
    <property type="entry name" value="Hppk_sf"/>
</dbReference>
<reference evidence="14" key="1">
    <citation type="journal article" date="2023" name="Front. Microbiol.">
        <title>Genome analysis of Candidatus Aschnera chinzeii, the bacterial endosymbiont of the blood-sucking bat fly Penicillidia jenynsii (Insecta: Diptera: Nycteribiidae).</title>
        <authorList>
            <person name="Koga R."/>
            <person name="Moriyama M."/>
            <person name="Nozaki T."/>
            <person name="Fukatsu T."/>
        </authorList>
    </citation>
    <scope>NUCLEOTIDE SEQUENCE</scope>
    <source>
        <strain evidence="14">Kw-01</strain>
    </source>
</reference>
<evidence type="ECO:0000256" key="12">
    <source>
        <dbReference type="ARBA" id="ARBA00033413"/>
    </source>
</evidence>
<feature type="domain" description="7,8-dihydro-6-hydroxymethylpterin-pyrophosphokinase" evidence="13">
    <location>
        <begin position="90"/>
        <end position="101"/>
    </location>
</feature>
<organism evidence="14">
    <name type="scientific">Candidatus Aschnera chinzeii</name>
    <dbReference type="NCBI Taxonomy" id="1485666"/>
    <lineage>
        <taxon>Bacteria</taxon>
        <taxon>Pseudomonadati</taxon>
        <taxon>Pseudomonadota</taxon>
        <taxon>Gammaproteobacteria</taxon>
        <taxon>Enterobacterales</taxon>
        <taxon>Enterobacteriaceae</taxon>
        <taxon>Candidatus Aschnera</taxon>
    </lineage>
</organism>
<dbReference type="GO" id="GO:0005524">
    <property type="term" value="F:ATP binding"/>
    <property type="evidence" value="ECO:0007669"/>
    <property type="project" value="UniProtKB-KW"/>
</dbReference>
<dbReference type="PROSITE" id="PS00794">
    <property type="entry name" value="HPPK"/>
    <property type="match status" value="1"/>
</dbReference>
<evidence type="ECO:0000256" key="5">
    <source>
        <dbReference type="ARBA" id="ARBA00022679"/>
    </source>
</evidence>
<dbReference type="EC" id="2.7.6.3" evidence="3"/>
<dbReference type="PANTHER" id="PTHR43071">
    <property type="entry name" value="2-AMINO-4-HYDROXY-6-HYDROXYMETHYLDIHYDROPTERIDINE PYROPHOSPHOKINASE"/>
    <property type="match status" value="1"/>
</dbReference>
<comment type="pathway">
    <text evidence="1">Cofactor biosynthesis; tetrahydrofolate biosynthesis; 2-amino-4-hydroxy-6-hydroxymethyl-7,8-dihydropteridine diphosphate from 7,8-dihydroneopterin triphosphate: step 4/4.</text>
</comment>
<keyword evidence="8" id="KW-0067">ATP-binding</keyword>
<evidence type="ECO:0000256" key="6">
    <source>
        <dbReference type="ARBA" id="ARBA00022741"/>
    </source>
</evidence>
<evidence type="ECO:0000256" key="4">
    <source>
        <dbReference type="ARBA" id="ARBA00016218"/>
    </source>
</evidence>
<keyword evidence="6" id="KW-0547">Nucleotide-binding</keyword>
<dbReference type="Gene3D" id="3.30.70.560">
    <property type="entry name" value="7,8-Dihydro-6-hydroxymethylpterin-pyrophosphokinase HPPK"/>
    <property type="match status" value="1"/>
</dbReference>
<dbReference type="GO" id="GO:0046656">
    <property type="term" value="P:folic acid biosynthetic process"/>
    <property type="evidence" value="ECO:0007669"/>
    <property type="project" value="UniProtKB-KW"/>
</dbReference>
<keyword evidence="7" id="KW-0418">Kinase</keyword>
<dbReference type="GO" id="GO:0003848">
    <property type="term" value="F:2-amino-4-hydroxy-6-hydroxymethyldihydropteridine diphosphokinase activity"/>
    <property type="evidence" value="ECO:0007669"/>
    <property type="project" value="UniProtKB-EC"/>
</dbReference>
<proteinExistence type="inferred from homology"/>
<evidence type="ECO:0000256" key="2">
    <source>
        <dbReference type="ARBA" id="ARBA00005810"/>
    </source>
</evidence>
<accession>A0AAT9G4Q9</accession>
<comment type="function">
    <text evidence="10">Catalyzes the transfer of pyrophosphate from adenosine triphosphate (ATP) to 6-hydroxymethyl-7,8-dihydropterin, an enzymatic step in folate biosynthesis pathway.</text>
</comment>
<dbReference type="AlphaFoldDB" id="A0AAT9G4Q9"/>
<protein>
    <recommendedName>
        <fullName evidence="4">2-amino-4-hydroxy-6-hydroxymethyldihydropteridine pyrophosphokinase</fullName>
        <ecNumber evidence="3">2.7.6.3</ecNumber>
    </recommendedName>
    <alternativeName>
        <fullName evidence="11">6-hydroxymethyl-7,8-dihydropterin pyrophosphokinase</fullName>
    </alternativeName>
    <alternativeName>
        <fullName evidence="12">7,8-dihydro-6-hydroxymethylpterin-pyrophosphokinase</fullName>
    </alternativeName>
</protein>
<dbReference type="Pfam" id="PF01288">
    <property type="entry name" value="HPPK"/>
    <property type="match status" value="1"/>
</dbReference>
<evidence type="ECO:0000259" key="13">
    <source>
        <dbReference type="PROSITE" id="PS00794"/>
    </source>
</evidence>
<reference evidence="14" key="2">
    <citation type="submission" date="2023-10" db="EMBL/GenBank/DDBJ databases">
        <authorList>
            <person name="Koga R."/>
            <person name="Fukatsu T."/>
        </authorList>
    </citation>
    <scope>NUCLEOTIDE SEQUENCE</scope>
    <source>
        <strain evidence="14">Kw-01</strain>
    </source>
</reference>
<dbReference type="InterPro" id="IPR000550">
    <property type="entry name" value="Hppk"/>
</dbReference>
<keyword evidence="5" id="KW-0808">Transferase</keyword>
<evidence type="ECO:0000256" key="9">
    <source>
        <dbReference type="ARBA" id="ARBA00022909"/>
    </source>
</evidence>
<evidence type="ECO:0000313" key="14">
    <source>
        <dbReference type="EMBL" id="BET44672.1"/>
    </source>
</evidence>
<evidence type="ECO:0000256" key="10">
    <source>
        <dbReference type="ARBA" id="ARBA00029409"/>
    </source>
</evidence>
<gene>
    <name evidence="14" type="primary">folK</name>
    <name evidence="14" type="ORF">ACHINZ_3440</name>
</gene>
<comment type="similarity">
    <text evidence="2">Belongs to the HPPK family.</text>
</comment>
<dbReference type="NCBIfam" id="TIGR01498">
    <property type="entry name" value="folK"/>
    <property type="match status" value="1"/>
</dbReference>
<keyword evidence="9" id="KW-0289">Folate biosynthesis</keyword>
<evidence type="ECO:0000256" key="3">
    <source>
        <dbReference type="ARBA" id="ARBA00013253"/>
    </source>
</evidence>
<evidence type="ECO:0000256" key="1">
    <source>
        <dbReference type="ARBA" id="ARBA00005051"/>
    </source>
</evidence>
<evidence type="ECO:0000256" key="8">
    <source>
        <dbReference type="ARBA" id="ARBA00022840"/>
    </source>
</evidence>
<dbReference type="CDD" id="cd00483">
    <property type="entry name" value="HPPK"/>
    <property type="match status" value="1"/>
</dbReference>
<dbReference type="GO" id="GO:0016301">
    <property type="term" value="F:kinase activity"/>
    <property type="evidence" value="ECO:0007669"/>
    <property type="project" value="UniProtKB-KW"/>
</dbReference>
<dbReference type="EMBL" id="AP028961">
    <property type="protein sequence ID" value="BET44672.1"/>
    <property type="molecule type" value="Genomic_DNA"/>
</dbReference>
<dbReference type="SUPFAM" id="SSF55083">
    <property type="entry name" value="6-hydroxymethyl-7,8-dihydropterin pyrophosphokinase, HPPK"/>
    <property type="match status" value="1"/>
</dbReference>
<dbReference type="PANTHER" id="PTHR43071:SF1">
    <property type="entry name" value="2-AMINO-4-HYDROXY-6-HYDROXYMETHYLDIHYDROPTERIDINE PYROPHOSPHOKINASE"/>
    <property type="match status" value="1"/>
</dbReference>